<dbReference type="EMBL" id="LR877155">
    <property type="protein sequence ID" value="CAD2218459.1"/>
    <property type="molecule type" value="Genomic_DNA"/>
</dbReference>
<name>A0A7G2CG18_9TRYP</name>
<evidence type="ECO:0000313" key="2">
    <source>
        <dbReference type="Proteomes" id="UP000515908"/>
    </source>
</evidence>
<proteinExistence type="predicted"/>
<evidence type="ECO:0000313" key="1">
    <source>
        <dbReference type="EMBL" id="CAD2218459.1"/>
    </source>
</evidence>
<organism evidence="1 2">
    <name type="scientific">Angomonas deanei</name>
    <dbReference type="NCBI Taxonomy" id="59799"/>
    <lineage>
        <taxon>Eukaryota</taxon>
        <taxon>Discoba</taxon>
        <taxon>Euglenozoa</taxon>
        <taxon>Kinetoplastea</taxon>
        <taxon>Metakinetoplastina</taxon>
        <taxon>Trypanosomatida</taxon>
        <taxon>Trypanosomatidae</taxon>
        <taxon>Strigomonadinae</taxon>
        <taxon>Angomonas</taxon>
    </lineage>
</organism>
<dbReference type="OrthoDB" id="243549at2759"/>
<dbReference type="AlphaFoldDB" id="A0A7G2CG18"/>
<gene>
    <name evidence="1" type="ORF">ADEAN_000594800</name>
</gene>
<sequence length="244" mass="26307">MVRGHSLEAIMDNDVPRVCKRLASFQSGAKIGAVDGGSGGGTLRVDVAKMVGMGKKLMAEGQSMYAEKFFAKAITTLDTVKQEMDGLVSEGEKEDYVGSVAMCLSWAAIAQLVQGGSPRECPYLKRLAEPQFIPFTTEPMSEASRAVTIQQLMLAAPKTWTGETCSRTKLSALLEKNPQDHDSRSMLVITLFLSGDLERCLTEALKLQVLGVDFGRVAVKKVSAFLGEDHTLVQQLGTSKASQS</sequence>
<reference evidence="1 2" key="1">
    <citation type="submission" date="2020-08" db="EMBL/GenBank/DDBJ databases">
        <authorList>
            <person name="Newling K."/>
            <person name="Davey J."/>
            <person name="Forrester S."/>
        </authorList>
    </citation>
    <scope>NUCLEOTIDE SEQUENCE [LARGE SCALE GENOMIC DNA]</scope>
    <source>
        <strain evidence="2">Crithidia deanei Carvalho (ATCC PRA-265)</strain>
    </source>
</reference>
<protein>
    <submittedName>
        <fullName evidence="1">Uncharacterized protein</fullName>
    </submittedName>
</protein>
<accession>A0A7G2CG18</accession>
<dbReference type="Proteomes" id="UP000515908">
    <property type="component" value="Chromosome 11"/>
</dbReference>
<keyword evidence="2" id="KW-1185">Reference proteome</keyword>
<dbReference type="VEuPathDB" id="TriTrypDB:ADEAN_000594800"/>